<dbReference type="Gene3D" id="1.25.40.10">
    <property type="entry name" value="Tetratricopeptide repeat domain"/>
    <property type="match status" value="1"/>
</dbReference>
<evidence type="ECO:0000313" key="1">
    <source>
        <dbReference type="EMBL" id="AQS37338.1"/>
    </source>
</evidence>
<evidence type="ECO:0008006" key="3">
    <source>
        <dbReference type="Google" id="ProtNLM"/>
    </source>
</evidence>
<name>A0A1S6HPA8_9GAMM</name>
<dbReference type="InterPro" id="IPR011990">
    <property type="entry name" value="TPR-like_helical_dom_sf"/>
</dbReference>
<keyword evidence="2" id="KW-1185">Reference proteome</keyword>
<sequence>MLSDILTSFNVEVSKAQINELLSSMPEQPQALVYTLKTLAALHAPRDQLKSIDLMRKALELAPDNHYLLSTNYIYSMVVTYLNKDKEPQQTVDRLNQEFEKIIPVLIKGNRSDKANEALAMNALSKDRPIEALKYLKAIPNSHETVITYILKAKLSESFGNPATAEEYYYQAIHESETPRVLEIAESLFFYSDLSKMKSKMKAQIH</sequence>
<dbReference type="AlphaFoldDB" id="A0A1S6HPA8"/>
<evidence type="ECO:0000313" key="2">
    <source>
        <dbReference type="Proteomes" id="UP000189545"/>
    </source>
</evidence>
<organism evidence="1 2">
    <name type="scientific">Shewanella psychrophila</name>
    <dbReference type="NCBI Taxonomy" id="225848"/>
    <lineage>
        <taxon>Bacteria</taxon>
        <taxon>Pseudomonadati</taxon>
        <taxon>Pseudomonadota</taxon>
        <taxon>Gammaproteobacteria</taxon>
        <taxon>Alteromonadales</taxon>
        <taxon>Shewanellaceae</taxon>
        <taxon>Shewanella</taxon>
    </lineage>
</organism>
<dbReference type="KEGG" id="spsw:Sps_02180"/>
<proteinExistence type="predicted"/>
<dbReference type="EMBL" id="CP014782">
    <property type="protein sequence ID" value="AQS37338.1"/>
    <property type="molecule type" value="Genomic_DNA"/>
</dbReference>
<dbReference type="Proteomes" id="UP000189545">
    <property type="component" value="Chromosome"/>
</dbReference>
<protein>
    <recommendedName>
        <fullName evidence="3">Tetratricopeptide repeat</fullName>
    </recommendedName>
</protein>
<accession>A0A1S6HPA8</accession>
<gene>
    <name evidence="1" type="ORF">Sps_02180</name>
</gene>
<reference evidence="1 2" key="1">
    <citation type="submission" date="2016-03" db="EMBL/GenBank/DDBJ databases">
        <title>Complete genome sequence of Shewanella psychrophila WP2, a deep sea bacterium isolated from west Pacific sediment.</title>
        <authorList>
            <person name="Xu G."/>
            <person name="Jian H."/>
        </authorList>
    </citation>
    <scope>NUCLEOTIDE SEQUENCE [LARGE SCALE GENOMIC DNA]</scope>
    <source>
        <strain evidence="1 2">WP2</strain>
    </source>
</reference>